<dbReference type="FunFam" id="3.30.70.330:FF:000239">
    <property type="entry name" value="Polyadenylate-binding protein"/>
    <property type="match status" value="1"/>
</dbReference>
<feature type="compositionally biased region" description="Low complexity" evidence="13">
    <location>
        <begin position="1"/>
        <end position="23"/>
    </location>
</feature>
<dbReference type="CDD" id="cd12379">
    <property type="entry name" value="RRM2_I_PABPs"/>
    <property type="match status" value="1"/>
</dbReference>
<dbReference type="NCBIfam" id="TIGR01628">
    <property type="entry name" value="PABP-1234"/>
    <property type="match status" value="1"/>
</dbReference>
<dbReference type="PANTHER" id="PTHR24012">
    <property type="entry name" value="RNA BINDING PROTEIN"/>
    <property type="match status" value="1"/>
</dbReference>
<dbReference type="Gene3D" id="1.10.1900.10">
    <property type="entry name" value="c-terminal domain of poly(a) binding protein"/>
    <property type="match status" value="1"/>
</dbReference>
<dbReference type="SMART" id="SM00361">
    <property type="entry name" value="RRM_1"/>
    <property type="match status" value="3"/>
</dbReference>
<evidence type="ECO:0000256" key="8">
    <source>
        <dbReference type="ARBA" id="ARBA00022884"/>
    </source>
</evidence>
<dbReference type="Pfam" id="PF00658">
    <property type="entry name" value="MLLE"/>
    <property type="match status" value="1"/>
</dbReference>
<dbReference type="Pfam" id="PF00076">
    <property type="entry name" value="RRM_1"/>
    <property type="match status" value="4"/>
</dbReference>
<keyword evidence="5" id="KW-0945">Host-virus interaction</keyword>
<dbReference type="CDD" id="cd12381">
    <property type="entry name" value="RRM4_I_PABPs"/>
    <property type="match status" value="1"/>
</dbReference>
<dbReference type="FunFam" id="3.30.70.330:FF:000285">
    <property type="entry name" value="Polyadenylate-binding protein"/>
    <property type="match status" value="1"/>
</dbReference>
<feature type="domain" description="RRM" evidence="14">
    <location>
        <begin position="326"/>
        <end position="403"/>
    </location>
</feature>
<evidence type="ECO:0000313" key="17">
    <source>
        <dbReference type="Proteomes" id="UP000325577"/>
    </source>
</evidence>
<dbReference type="SUPFAM" id="SSF54928">
    <property type="entry name" value="RNA-binding domain, RBD"/>
    <property type="match status" value="2"/>
</dbReference>
<dbReference type="Gene3D" id="3.30.70.330">
    <property type="match status" value="4"/>
</dbReference>
<keyword evidence="4 11" id="KW-0963">Cytoplasm</keyword>
<keyword evidence="8 10" id="KW-0694">RNA-binding</keyword>
<evidence type="ECO:0000259" key="15">
    <source>
        <dbReference type="PROSITE" id="PS51309"/>
    </source>
</evidence>
<dbReference type="Proteomes" id="UP000325577">
    <property type="component" value="Linkage Group LG15"/>
</dbReference>
<keyword evidence="6" id="KW-0677">Repeat</keyword>
<evidence type="ECO:0000256" key="5">
    <source>
        <dbReference type="ARBA" id="ARBA00022581"/>
    </source>
</evidence>
<organism evidence="16 17">
    <name type="scientific">Nyssa sinensis</name>
    <dbReference type="NCBI Taxonomy" id="561372"/>
    <lineage>
        <taxon>Eukaryota</taxon>
        <taxon>Viridiplantae</taxon>
        <taxon>Streptophyta</taxon>
        <taxon>Embryophyta</taxon>
        <taxon>Tracheophyta</taxon>
        <taxon>Spermatophyta</taxon>
        <taxon>Magnoliopsida</taxon>
        <taxon>eudicotyledons</taxon>
        <taxon>Gunneridae</taxon>
        <taxon>Pentapetalae</taxon>
        <taxon>asterids</taxon>
        <taxon>Cornales</taxon>
        <taxon>Nyssaceae</taxon>
        <taxon>Nyssa</taxon>
    </lineage>
</organism>
<proteinExistence type="inferred from homology"/>
<dbReference type="PROSITE" id="PS51309">
    <property type="entry name" value="PABC"/>
    <property type="match status" value="1"/>
</dbReference>
<feature type="domain" description="RRM" evidence="14">
    <location>
        <begin position="43"/>
        <end position="121"/>
    </location>
</feature>
<accession>A0A5J5B5T5</accession>
<evidence type="ECO:0000256" key="2">
    <source>
        <dbReference type="ARBA" id="ARBA00004496"/>
    </source>
</evidence>
<name>A0A5J5B5T5_9ASTE</name>
<dbReference type="GO" id="GO:0005737">
    <property type="term" value="C:cytoplasm"/>
    <property type="evidence" value="ECO:0007669"/>
    <property type="project" value="UniProtKB-SubCell"/>
</dbReference>
<dbReference type="FunFam" id="3.30.70.330:FF:000435">
    <property type="entry name" value="Polyadenylate-binding protein"/>
    <property type="match status" value="1"/>
</dbReference>
<feature type="domain" description="PABC" evidence="15">
    <location>
        <begin position="568"/>
        <end position="645"/>
    </location>
</feature>
<dbReference type="CDD" id="cd12380">
    <property type="entry name" value="RRM3_I_PABPs"/>
    <property type="match status" value="1"/>
</dbReference>
<dbReference type="InterPro" id="IPR006515">
    <property type="entry name" value="PABP_1234"/>
</dbReference>
<dbReference type="FunFam" id="3.30.70.330:FF:000217">
    <property type="entry name" value="Polyadenylate-binding protein"/>
    <property type="match status" value="1"/>
</dbReference>
<comment type="similarity">
    <text evidence="3 11">Belongs to the polyadenylate-binding protein type-1 family.</text>
</comment>
<dbReference type="InterPro" id="IPR003954">
    <property type="entry name" value="RRM_euk-type"/>
</dbReference>
<feature type="region of interest" description="Disordered" evidence="13">
    <location>
        <begin position="1"/>
        <end position="33"/>
    </location>
</feature>
<evidence type="ECO:0000256" key="4">
    <source>
        <dbReference type="ARBA" id="ARBA00022490"/>
    </source>
</evidence>
<dbReference type="InterPro" id="IPR036053">
    <property type="entry name" value="PABP-dom"/>
</dbReference>
<reference evidence="16 17" key="1">
    <citation type="submission" date="2019-09" db="EMBL/GenBank/DDBJ databases">
        <title>A chromosome-level genome assembly of the Chinese tupelo Nyssa sinensis.</title>
        <authorList>
            <person name="Yang X."/>
            <person name="Kang M."/>
            <person name="Yang Y."/>
            <person name="Xiong H."/>
            <person name="Wang M."/>
            <person name="Zhang Z."/>
            <person name="Wang Z."/>
            <person name="Wu H."/>
            <person name="Ma T."/>
            <person name="Liu J."/>
            <person name="Xi Z."/>
        </authorList>
    </citation>
    <scope>NUCLEOTIDE SEQUENCE [LARGE SCALE GENOMIC DNA]</scope>
    <source>
        <strain evidence="16">J267</strain>
        <tissue evidence="16">Leaf</tissue>
    </source>
</reference>
<dbReference type="InterPro" id="IPR000504">
    <property type="entry name" value="RRM_dom"/>
</dbReference>
<dbReference type="SUPFAM" id="SSF63570">
    <property type="entry name" value="PABC (PABP) domain"/>
    <property type="match status" value="1"/>
</dbReference>
<keyword evidence="9" id="KW-0539">Nucleus</keyword>
<evidence type="ECO:0000256" key="12">
    <source>
        <dbReference type="SAM" id="Coils"/>
    </source>
</evidence>
<evidence type="ECO:0000256" key="13">
    <source>
        <dbReference type="SAM" id="MobiDB-lite"/>
    </source>
</evidence>
<evidence type="ECO:0000313" key="16">
    <source>
        <dbReference type="EMBL" id="KAA8537970.1"/>
    </source>
</evidence>
<feature type="domain" description="RRM" evidence="14">
    <location>
        <begin position="131"/>
        <end position="208"/>
    </location>
</feature>
<evidence type="ECO:0000256" key="1">
    <source>
        <dbReference type="ARBA" id="ARBA00004123"/>
    </source>
</evidence>
<dbReference type="AlphaFoldDB" id="A0A5J5B5T5"/>
<dbReference type="InterPro" id="IPR035979">
    <property type="entry name" value="RBD_domain_sf"/>
</dbReference>
<feature type="domain" description="RRM" evidence="14">
    <location>
        <begin position="222"/>
        <end position="300"/>
    </location>
</feature>
<comment type="function">
    <text evidence="11">Binds the poly(A) tail of mRNA.</text>
</comment>
<sequence>MATAISPPSGQPIQQPQVAAAATPTPPPTPHAAVQAPGGLANASLYVGDLDATVNEGQLYDLFSQVAQVVSVRVCRDQARRASLGYGYVNYSNAQDAANARDLLNFTPINGKPIRIMFSHRDPSIRKSGYANVFIKNLDASIDNKALYETFAAFGTVLSCKVAVDGNGQSRGYGFVQFDQEEAAQNAIKRLNGMLINDKQVYVGLFVRRQERNQFNGSPKFTNVFVKNFSETMTDEDLKKTFGKYGSITSAVVMRDANRKSRCFGFVNFQNPDSAAAAVENLNGASFNEDKVLYVGKAQRKAEREAELKAKFEQERKSRLEKLQGANLYLKNLDDSINDEKLKELFSEFGTITSCKVMLDPQGVSKGSGFVAFSTPEEATRALTEMNGKMIGRKPLYVAVAQRKEERRVQLQAHFAQIRAPSGVAPLPAGMPGFHPGAPRLAPQQLYFGQGAPGLLPPQPAGYGFQQQLLPGIRPGVGPNFIMPFQLPRQGQHGQRMGVRRGGNFQQMQQQLMHGNSNPGFRYVANARNGMDPSMVPQGLVSPTMPLPFNVSGMTATPLDVQQSGPVPISTLASALASATPENQRMMLGEQLFPLVERLERDHAGKVTGMLLEMDQTEVLHLIEDPDALKKKVAEALDVLHLASTGSDVSDQLGSLSLNE</sequence>
<evidence type="ECO:0000256" key="6">
    <source>
        <dbReference type="ARBA" id="ARBA00022737"/>
    </source>
</evidence>
<gene>
    <name evidence="16" type="ORF">F0562_027450</name>
</gene>
<keyword evidence="17" id="KW-1185">Reference proteome</keyword>
<dbReference type="OrthoDB" id="19742at2759"/>
<dbReference type="SMART" id="SM00517">
    <property type="entry name" value="PolyA"/>
    <property type="match status" value="1"/>
</dbReference>
<dbReference type="GO" id="GO:0006417">
    <property type="term" value="P:regulation of translation"/>
    <property type="evidence" value="ECO:0007669"/>
    <property type="project" value="UniProtKB-KW"/>
</dbReference>
<evidence type="ECO:0000256" key="3">
    <source>
        <dbReference type="ARBA" id="ARBA00008557"/>
    </source>
</evidence>
<keyword evidence="12" id="KW-0175">Coiled coil</keyword>
<dbReference type="InterPro" id="IPR012677">
    <property type="entry name" value="Nucleotide-bd_a/b_plait_sf"/>
</dbReference>
<dbReference type="GO" id="GO:0003723">
    <property type="term" value="F:RNA binding"/>
    <property type="evidence" value="ECO:0007669"/>
    <property type="project" value="UniProtKB-UniRule"/>
</dbReference>
<evidence type="ECO:0000256" key="11">
    <source>
        <dbReference type="RuleBase" id="RU362004"/>
    </source>
</evidence>
<evidence type="ECO:0000256" key="9">
    <source>
        <dbReference type="ARBA" id="ARBA00023242"/>
    </source>
</evidence>
<dbReference type="EMBL" id="CM018038">
    <property type="protein sequence ID" value="KAA8537970.1"/>
    <property type="molecule type" value="Genomic_DNA"/>
</dbReference>
<evidence type="ECO:0000256" key="7">
    <source>
        <dbReference type="ARBA" id="ARBA00022845"/>
    </source>
</evidence>
<dbReference type="SMART" id="SM00360">
    <property type="entry name" value="RRM"/>
    <property type="match status" value="4"/>
</dbReference>
<dbReference type="FunFam" id="1.10.1900.10:FF:000003">
    <property type="entry name" value="Polyadenylate-binding protein"/>
    <property type="match status" value="1"/>
</dbReference>
<dbReference type="InterPro" id="IPR002004">
    <property type="entry name" value="PABP_HYD_C"/>
</dbReference>
<dbReference type="InterPro" id="IPR045305">
    <property type="entry name" value="RRM2_I_PABPs"/>
</dbReference>
<comment type="subcellular location">
    <subcellularLocation>
        <location evidence="2 11">Cytoplasm</location>
    </subcellularLocation>
    <subcellularLocation>
        <location evidence="1">Nucleus</location>
    </subcellularLocation>
</comment>
<dbReference type="GO" id="GO:0005634">
    <property type="term" value="C:nucleus"/>
    <property type="evidence" value="ECO:0007669"/>
    <property type="project" value="UniProtKB-SubCell"/>
</dbReference>
<evidence type="ECO:0000256" key="10">
    <source>
        <dbReference type="PROSITE-ProRule" id="PRU00176"/>
    </source>
</evidence>
<keyword evidence="7" id="KW-0810">Translation regulation</keyword>
<dbReference type="PROSITE" id="PS50102">
    <property type="entry name" value="RRM"/>
    <property type="match status" value="4"/>
</dbReference>
<feature type="coiled-coil region" evidence="12">
    <location>
        <begin position="295"/>
        <end position="323"/>
    </location>
</feature>
<evidence type="ECO:0000259" key="14">
    <source>
        <dbReference type="PROSITE" id="PS50102"/>
    </source>
</evidence>
<protein>
    <recommendedName>
        <fullName evidence="11">Polyadenylate-binding protein</fullName>
        <shortName evidence="11">PABP</shortName>
    </recommendedName>
</protein>